<dbReference type="CDD" id="cd00580">
    <property type="entry name" value="CHMI"/>
    <property type="match status" value="1"/>
</dbReference>
<dbReference type="RefSeq" id="WP_208844120.1">
    <property type="nucleotide sequence ID" value="NZ_CP072133.1"/>
</dbReference>
<dbReference type="AlphaFoldDB" id="A0A975DII3"/>
<evidence type="ECO:0000313" key="2">
    <source>
        <dbReference type="Proteomes" id="UP000664904"/>
    </source>
</evidence>
<dbReference type="EMBL" id="CP072133">
    <property type="protein sequence ID" value="QTH72496.1"/>
    <property type="molecule type" value="Genomic_DNA"/>
</dbReference>
<proteinExistence type="predicted"/>
<dbReference type="Pfam" id="PF02962">
    <property type="entry name" value="CHMI"/>
    <property type="match status" value="1"/>
</dbReference>
<dbReference type="PANTHER" id="PTHR37950:SF1">
    <property type="entry name" value="4-HYDROXYPHENYLACETATE CATABOLISM PROTEIN"/>
    <property type="match status" value="1"/>
</dbReference>
<sequence length="109" mass="12479">MPHIIIEHSEHLPILPQVLVERVHKAAIATDLFDPTTVKTRAPSYQHYALAQNIEGFIHIQAHIMEGRSTEQKQKLSEALLNCIATYCDTSYSLSVHVYDLLPEIYRKQ</sequence>
<accession>A0A975DII3</accession>
<dbReference type="GO" id="GO:0008704">
    <property type="term" value="F:5-carboxymethyl-2-hydroxymuconate delta-isomerase activity"/>
    <property type="evidence" value="ECO:0007669"/>
    <property type="project" value="InterPro"/>
</dbReference>
<dbReference type="InterPro" id="IPR004220">
    <property type="entry name" value="5-COMe_2-OHmuconate_Isoase"/>
</dbReference>
<dbReference type="PANTHER" id="PTHR37950">
    <property type="entry name" value="4-HYDROXYPHENYLACETATE CATABOLISM PROTEIN"/>
    <property type="match status" value="1"/>
</dbReference>
<evidence type="ECO:0000313" key="1">
    <source>
        <dbReference type="EMBL" id="QTH72496.1"/>
    </source>
</evidence>
<organism evidence="1 2">
    <name type="scientific">Pseudoalteromonas xiamenensis</name>
    <dbReference type="NCBI Taxonomy" id="882626"/>
    <lineage>
        <taxon>Bacteria</taxon>
        <taxon>Pseudomonadati</taxon>
        <taxon>Pseudomonadota</taxon>
        <taxon>Gammaproteobacteria</taxon>
        <taxon>Alteromonadales</taxon>
        <taxon>Pseudoalteromonadaceae</taxon>
        <taxon>Pseudoalteromonas</taxon>
    </lineage>
</organism>
<dbReference type="Proteomes" id="UP000664904">
    <property type="component" value="Chromosome"/>
</dbReference>
<protein>
    <submittedName>
        <fullName evidence="1">5-carboxymethyl-2-hydroxymuconate Delta-isomerase</fullName>
    </submittedName>
</protein>
<dbReference type="InterPro" id="IPR014347">
    <property type="entry name" value="Tautomerase/MIF_sf"/>
</dbReference>
<name>A0A975DII3_9GAMM</name>
<dbReference type="SUPFAM" id="SSF55331">
    <property type="entry name" value="Tautomerase/MIF"/>
    <property type="match status" value="1"/>
</dbReference>
<dbReference type="Gene3D" id="3.30.429.10">
    <property type="entry name" value="Macrophage Migration Inhibitory Factor"/>
    <property type="match status" value="1"/>
</dbReference>
<reference evidence="1" key="1">
    <citation type="submission" date="2021-03" db="EMBL/GenBank/DDBJ databases">
        <title>Complete Genome of Pseudoalteromonas xiamenensis STKMTI.2, a new potential marine bacterium producing anti-Vibrio compounds.</title>
        <authorList>
            <person name="Handayani D.P."/>
            <person name="Isnansetyo A."/>
            <person name="Istiqomah I."/>
            <person name="Jumina J."/>
        </authorList>
    </citation>
    <scope>NUCLEOTIDE SEQUENCE</scope>
    <source>
        <strain evidence="1">STKMTI.2</strain>
    </source>
</reference>
<dbReference type="KEGG" id="pxi:J5O05_06685"/>
<gene>
    <name evidence="1" type="ORF">J5O05_06685</name>
</gene>
<keyword evidence="2" id="KW-1185">Reference proteome</keyword>